<dbReference type="Proteomes" id="UP001234178">
    <property type="component" value="Unassembled WGS sequence"/>
</dbReference>
<protein>
    <submittedName>
        <fullName evidence="1">Uncharacterized protein</fullName>
    </submittedName>
</protein>
<name>A0ABR0A1W5_9CRUS</name>
<reference evidence="1 2" key="1">
    <citation type="journal article" date="2023" name="Nucleic Acids Res.">
        <title>The hologenome of Daphnia magna reveals possible DNA methylation and microbiome-mediated evolution of the host genome.</title>
        <authorList>
            <person name="Chaturvedi A."/>
            <person name="Li X."/>
            <person name="Dhandapani V."/>
            <person name="Marshall H."/>
            <person name="Kissane S."/>
            <person name="Cuenca-Cambronero M."/>
            <person name="Asole G."/>
            <person name="Calvet F."/>
            <person name="Ruiz-Romero M."/>
            <person name="Marangio P."/>
            <person name="Guigo R."/>
            <person name="Rago D."/>
            <person name="Mirbahai L."/>
            <person name="Eastwood N."/>
            <person name="Colbourne J.K."/>
            <person name="Zhou J."/>
            <person name="Mallon E."/>
            <person name="Orsini L."/>
        </authorList>
    </citation>
    <scope>NUCLEOTIDE SEQUENCE [LARGE SCALE GENOMIC DNA]</scope>
    <source>
        <strain evidence="1">LRV0_1</strain>
    </source>
</reference>
<gene>
    <name evidence="1" type="ORF">OUZ56_001188</name>
</gene>
<dbReference type="EMBL" id="JAOYFB010000036">
    <property type="protein sequence ID" value="KAK4019159.1"/>
    <property type="molecule type" value="Genomic_DNA"/>
</dbReference>
<sequence length="63" mass="7001">MYTSICTVYIGVSSSYWAALCPPSMSEPAEYEACQQLHIAVCSTERMDSQLKHNVGTEGKRKI</sequence>
<proteinExistence type="predicted"/>
<evidence type="ECO:0000313" key="2">
    <source>
        <dbReference type="Proteomes" id="UP001234178"/>
    </source>
</evidence>
<organism evidence="1 2">
    <name type="scientific">Daphnia magna</name>
    <dbReference type="NCBI Taxonomy" id="35525"/>
    <lineage>
        <taxon>Eukaryota</taxon>
        <taxon>Metazoa</taxon>
        <taxon>Ecdysozoa</taxon>
        <taxon>Arthropoda</taxon>
        <taxon>Crustacea</taxon>
        <taxon>Branchiopoda</taxon>
        <taxon>Diplostraca</taxon>
        <taxon>Cladocera</taxon>
        <taxon>Anomopoda</taxon>
        <taxon>Daphniidae</taxon>
        <taxon>Daphnia</taxon>
    </lineage>
</organism>
<keyword evidence="2" id="KW-1185">Reference proteome</keyword>
<comment type="caution">
    <text evidence="1">The sequence shown here is derived from an EMBL/GenBank/DDBJ whole genome shotgun (WGS) entry which is preliminary data.</text>
</comment>
<evidence type="ECO:0000313" key="1">
    <source>
        <dbReference type="EMBL" id="KAK4019159.1"/>
    </source>
</evidence>
<accession>A0ABR0A1W5</accession>